<evidence type="ECO:0000256" key="1">
    <source>
        <dbReference type="SAM" id="MobiDB-lite"/>
    </source>
</evidence>
<sequence length="69" mass="7160">MEVSGSTSHQVSNIAALTSTNQTSQVKRTEEAQQAAKALETQQANQSQASTENRPVAGNTVGSIINTSA</sequence>
<name>A0A4V6P3X8_9PROT</name>
<protein>
    <submittedName>
        <fullName evidence="2">Uncharacterized protein</fullName>
    </submittedName>
</protein>
<organism evidence="2 3">
    <name type="scientific">Sulfurirhabdus autotrophica</name>
    <dbReference type="NCBI Taxonomy" id="1706046"/>
    <lineage>
        <taxon>Bacteria</taxon>
        <taxon>Pseudomonadati</taxon>
        <taxon>Pseudomonadota</taxon>
        <taxon>Betaproteobacteria</taxon>
        <taxon>Nitrosomonadales</taxon>
        <taxon>Sulfuricellaceae</taxon>
        <taxon>Sulfurirhabdus</taxon>
    </lineage>
</organism>
<evidence type="ECO:0000313" key="3">
    <source>
        <dbReference type="Proteomes" id="UP000295367"/>
    </source>
</evidence>
<evidence type="ECO:0000313" key="2">
    <source>
        <dbReference type="EMBL" id="TCV87479.1"/>
    </source>
</evidence>
<reference evidence="2 3" key="1">
    <citation type="submission" date="2019-03" db="EMBL/GenBank/DDBJ databases">
        <title>Genomic Encyclopedia of Type Strains, Phase IV (KMG-IV): sequencing the most valuable type-strain genomes for metagenomic binning, comparative biology and taxonomic classification.</title>
        <authorList>
            <person name="Goeker M."/>
        </authorList>
    </citation>
    <scope>NUCLEOTIDE SEQUENCE [LARGE SCALE GENOMIC DNA]</scope>
    <source>
        <strain evidence="2 3">DSM 100309</strain>
    </source>
</reference>
<feature type="compositionally biased region" description="Polar residues" evidence="1">
    <location>
        <begin position="40"/>
        <end position="53"/>
    </location>
</feature>
<feature type="compositionally biased region" description="Polar residues" evidence="1">
    <location>
        <begin position="1"/>
        <end position="26"/>
    </location>
</feature>
<feature type="region of interest" description="Disordered" evidence="1">
    <location>
        <begin position="1"/>
        <end position="69"/>
    </location>
</feature>
<dbReference type="EMBL" id="SMCO01000005">
    <property type="protein sequence ID" value="TCV87479.1"/>
    <property type="molecule type" value="Genomic_DNA"/>
</dbReference>
<dbReference type="AlphaFoldDB" id="A0A4V6P3X8"/>
<keyword evidence="3" id="KW-1185">Reference proteome</keyword>
<comment type="caution">
    <text evidence="2">The sequence shown here is derived from an EMBL/GenBank/DDBJ whole genome shotgun (WGS) entry which is preliminary data.</text>
</comment>
<proteinExistence type="predicted"/>
<dbReference type="RefSeq" id="WP_124945543.1">
    <property type="nucleotide sequence ID" value="NZ_BHVT01000017.1"/>
</dbReference>
<dbReference type="Proteomes" id="UP000295367">
    <property type="component" value="Unassembled WGS sequence"/>
</dbReference>
<accession>A0A4V6P3X8</accession>
<feature type="compositionally biased region" description="Polar residues" evidence="1">
    <location>
        <begin position="60"/>
        <end position="69"/>
    </location>
</feature>
<gene>
    <name evidence="2" type="ORF">EDC63_105148</name>
</gene>